<organism evidence="2 3">
    <name type="scientific">Amygdalobacter nucleatus</name>
    <dbReference type="NCBI Taxonomy" id="3029274"/>
    <lineage>
        <taxon>Bacteria</taxon>
        <taxon>Bacillati</taxon>
        <taxon>Bacillota</taxon>
        <taxon>Clostridia</taxon>
        <taxon>Eubacteriales</taxon>
        <taxon>Oscillospiraceae</taxon>
        <taxon>Amygdalobacter</taxon>
    </lineage>
</organism>
<name>A0A133Y7I3_9FIRM</name>
<dbReference type="STRING" id="1497955.HMPREF1872_01210"/>
<protein>
    <submittedName>
        <fullName evidence="2">Uncharacterized protein</fullName>
    </submittedName>
</protein>
<accession>A0A133Y7I3</accession>
<keyword evidence="1" id="KW-0472">Membrane</keyword>
<proteinExistence type="predicted"/>
<dbReference type="AlphaFoldDB" id="A0A133Y7I3"/>
<reference evidence="3" key="1">
    <citation type="submission" date="2016-01" db="EMBL/GenBank/DDBJ databases">
        <authorList>
            <person name="Mitreva M."/>
            <person name="Pepin K.H."/>
            <person name="Mihindukulasuriya K.A."/>
            <person name="Fulton R."/>
            <person name="Fronick C."/>
            <person name="O'Laughlin M."/>
            <person name="Miner T."/>
            <person name="Herter B."/>
            <person name="Rosa B.A."/>
            <person name="Cordes M."/>
            <person name="Tomlinson C."/>
            <person name="Wollam A."/>
            <person name="Palsikar V.B."/>
            <person name="Mardis E.R."/>
            <person name="Wilson R.K."/>
        </authorList>
    </citation>
    <scope>NUCLEOTIDE SEQUENCE [LARGE SCALE GENOMIC DNA]</scope>
    <source>
        <strain evidence="3">KA00274</strain>
    </source>
</reference>
<evidence type="ECO:0000256" key="1">
    <source>
        <dbReference type="SAM" id="Phobius"/>
    </source>
</evidence>
<feature type="transmembrane region" description="Helical" evidence="1">
    <location>
        <begin position="12"/>
        <end position="34"/>
    </location>
</feature>
<sequence>MFINWKEFTPTFLTQTIIVVYGVVLASVTIYILFKHQTA</sequence>
<comment type="caution">
    <text evidence="2">The sequence shown here is derived from an EMBL/GenBank/DDBJ whole genome shotgun (WGS) entry which is preliminary data.</text>
</comment>
<keyword evidence="3" id="KW-1185">Reference proteome</keyword>
<evidence type="ECO:0000313" key="2">
    <source>
        <dbReference type="EMBL" id="KXB39179.1"/>
    </source>
</evidence>
<evidence type="ECO:0000313" key="3">
    <source>
        <dbReference type="Proteomes" id="UP000070080"/>
    </source>
</evidence>
<dbReference type="EMBL" id="LSCV01000042">
    <property type="protein sequence ID" value="KXB39179.1"/>
    <property type="molecule type" value="Genomic_DNA"/>
</dbReference>
<gene>
    <name evidence="2" type="ORF">HMPREF1872_01210</name>
</gene>
<keyword evidence="1" id="KW-1133">Transmembrane helix</keyword>
<keyword evidence="1" id="KW-0812">Transmembrane</keyword>
<dbReference type="Proteomes" id="UP000070080">
    <property type="component" value="Unassembled WGS sequence"/>
</dbReference>